<reference evidence="2" key="1">
    <citation type="submission" date="2020-10" db="EMBL/GenBank/DDBJ databases">
        <authorList>
            <person name="Gilroy R."/>
        </authorList>
    </citation>
    <scope>NUCLEOTIDE SEQUENCE</scope>
    <source>
        <strain evidence="2">F1-3629</strain>
    </source>
</reference>
<proteinExistence type="predicted"/>
<dbReference type="Proteomes" id="UP000771749">
    <property type="component" value="Unassembled WGS sequence"/>
</dbReference>
<protein>
    <recommendedName>
        <fullName evidence="4">Outer membrane protein beta-barrel domain-containing protein</fullName>
    </recommendedName>
</protein>
<evidence type="ECO:0000313" key="3">
    <source>
        <dbReference type="Proteomes" id="UP000771749"/>
    </source>
</evidence>
<gene>
    <name evidence="2" type="ORF">IAC07_04775</name>
</gene>
<feature type="chain" id="PRO_5037576370" description="Outer membrane protein beta-barrel domain-containing protein" evidence="1">
    <location>
        <begin position="21"/>
        <end position="204"/>
    </location>
</feature>
<evidence type="ECO:0008006" key="4">
    <source>
        <dbReference type="Google" id="ProtNLM"/>
    </source>
</evidence>
<dbReference type="EMBL" id="JADIMJ010000071">
    <property type="protein sequence ID" value="MBO8454021.1"/>
    <property type="molecule type" value="Genomic_DNA"/>
</dbReference>
<evidence type="ECO:0000256" key="1">
    <source>
        <dbReference type="SAM" id="SignalP"/>
    </source>
</evidence>
<reference evidence="2" key="2">
    <citation type="journal article" date="2021" name="PeerJ">
        <title>Extensive microbial diversity within the chicken gut microbiome revealed by metagenomics and culture.</title>
        <authorList>
            <person name="Gilroy R."/>
            <person name="Ravi A."/>
            <person name="Getino M."/>
            <person name="Pursley I."/>
            <person name="Horton D.L."/>
            <person name="Alikhan N.F."/>
            <person name="Baker D."/>
            <person name="Gharbi K."/>
            <person name="Hall N."/>
            <person name="Watson M."/>
            <person name="Adriaenssens E.M."/>
            <person name="Foster-Nyarko E."/>
            <person name="Jarju S."/>
            <person name="Secka A."/>
            <person name="Antonio M."/>
            <person name="Oren A."/>
            <person name="Chaudhuri R.R."/>
            <person name="La Ragione R."/>
            <person name="Hildebrand F."/>
            <person name="Pallen M.J."/>
        </authorList>
    </citation>
    <scope>NUCLEOTIDE SEQUENCE</scope>
    <source>
        <strain evidence="2">F1-3629</strain>
    </source>
</reference>
<evidence type="ECO:0000313" key="2">
    <source>
        <dbReference type="EMBL" id="MBO8454021.1"/>
    </source>
</evidence>
<sequence>MKKILILGIAFLLTAAAAAAQGTDFHRKYRNFSWSQNTMASGGDKQKSELGFAFTSGRTYFLHGKPIAGMLKVGIDATWADINYTKYEDIRLGEDGPADAYWHQLEYSLQVGPSVALNPVGKLNVNAYFRYAPTFSLRYSAKPDAALAGNYATLFVTGGMVSWGIIGIGAEYRFGSCSYRNFIGESASPADMSGFRAFITLRFK</sequence>
<comment type="caution">
    <text evidence="2">The sequence shown here is derived from an EMBL/GenBank/DDBJ whole genome shotgun (WGS) entry which is preliminary data.</text>
</comment>
<keyword evidence="1" id="KW-0732">Signal</keyword>
<name>A0A940DNK1_9BACT</name>
<accession>A0A940DNK1</accession>
<organism evidence="2 3">
    <name type="scientific">Candidatus Cryptobacteroides gallistercoris</name>
    <dbReference type="NCBI Taxonomy" id="2840765"/>
    <lineage>
        <taxon>Bacteria</taxon>
        <taxon>Pseudomonadati</taxon>
        <taxon>Bacteroidota</taxon>
        <taxon>Bacteroidia</taxon>
        <taxon>Bacteroidales</taxon>
        <taxon>Candidatus Cryptobacteroides</taxon>
    </lineage>
</organism>
<dbReference type="AlphaFoldDB" id="A0A940DNK1"/>
<feature type="signal peptide" evidence="1">
    <location>
        <begin position="1"/>
        <end position="20"/>
    </location>
</feature>